<dbReference type="RefSeq" id="WP_209907801.1">
    <property type="nucleotide sequence ID" value="NZ_BAAAMI010000017.1"/>
</dbReference>
<dbReference type="InterPro" id="IPR046357">
    <property type="entry name" value="PPIase_dom_sf"/>
</dbReference>
<dbReference type="PROSITE" id="PS51257">
    <property type="entry name" value="PROKAR_LIPOPROTEIN"/>
    <property type="match status" value="1"/>
</dbReference>
<dbReference type="Gene3D" id="3.10.50.40">
    <property type="match status" value="1"/>
</dbReference>
<evidence type="ECO:0000256" key="4">
    <source>
        <dbReference type="ARBA" id="ARBA00023110"/>
    </source>
</evidence>
<gene>
    <name evidence="9" type="ORF">JOF46_002641</name>
</gene>
<dbReference type="PROSITE" id="PS50059">
    <property type="entry name" value="FKBP_PPIASE"/>
    <property type="match status" value="1"/>
</dbReference>
<feature type="domain" description="PPIase FKBP-type" evidence="8">
    <location>
        <begin position="236"/>
        <end position="322"/>
    </location>
</feature>
<evidence type="ECO:0000256" key="6">
    <source>
        <dbReference type="PROSITE-ProRule" id="PRU00277"/>
    </source>
</evidence>
<evidence type="ECO:0000313" key="9">
    <source>
        <dbReference type="EMBL" id="MBP2374729.1"/>
    </source>
</evidence>
<dbReference type="GO" id="GO:0003755">
    <property type="term" value="F:peptidyl-prolyl cis-trans isomerase activity"/>
    <property type="evidence" value="ECO:0007669"/>
    <property type="project" value="UniProtKB-EC"/>
</dbReference>
<comment type="similarity">
    <text evidence="2">Belongs to the FKBP-type PPIase family.</text>
</comment>
<organism evidence="9 10">
    <name type="scientific">Paeniglutamicibacter psychrophenolicus</name>
    <dbReference type="NCBI Taxonomy" id="257454"/>
    <lineage>
        <taxon>Bacteria</taxon>
        <taxon>Bacillati</taxon>
        <taxon>Actinomycetota</taxon>
        <taxon>Actinomycetes</taxon>
        <taxon>Micrococcales</taxon>
        <taxon>Micrococcaceae</taxon>
        <taxon>Paeniglutamicibacter</taxon>
    </lineage>
</organism>
<evidence type="ECO:0000256" key="2">
    <source>
        <dbReference type="ARBA" id="ARBA00006577"/>
    </source>
</evidence>
<protein>
    <recommendedName>
        <fullName evidence="3 6">peptidylprolyl isomerase</fullName>
        <ecNumber evidence="3 6">5.2.1.8</ecNumber>
    </recommendedName>
</protein>
<dbReference type="PANTHER" id="PTHR43811">
    <property type="entry name" value="FKBP-TYPE PEPTIDYL-PROLYL CIS-TRANS ISOMERASE FKPA"/>
    <property type="match status" value="1"/>
</dbReference>
<comment type="catalytic activity">
    <reaction evidence="1 6">
        <text>[protein]-peptidylproline (omega=180) = [protein]-peptidylproline (omega=0)</text>
        <dbReference type="Rhea" id="RHEA:16237"/>
        <dbReference type="Rhea" id="RHEA-COMP:10747"/>
        <dbReference type="Rhea" id="RHEA-COMP:10748"/>
        <dbReference type="ChEBI" id="CHEBI:83833"/>
        <dbReference type="ChEBI" id="CHEBI:83834"/>
        <dbReference type="EC" id="5.2.1.8"/>
    </reaction>
</comment>
<comment type="caution">
    <text evidence="9">The sequence shown here is derived from an EMBL/GenBank/DDBJ whole genome shotgun (WGS) entry which is preliminary data.</text>
</comment>
<dbReference type="SUPFAM" id="SSF54534">
    <property type="entry name" value="FKBP-like"/>
    <property type="match status" value="1"/>
</dbReference>
<keyword evidence="4 6" id="KW-0697">Rotamase</keyword>
<evidence type="ECO:0000256" key="1">
    <source>
        <dbReference type="ARBA" id="ARBA00000971"/>
    </source>
</evidence>
<dbReference type="EC" id="5.2.1.8" evidence="3 6"/>
<dbReference type="InterPro" id="IPR001179">
    <property type="entry name" value="PPIase_FKBP_dom"/>
</dbReference>
<reference evidence="9 10" key="1">
    <citation type="submission" date="2021-03" db="EMBL/GenBank/DDBJ databases">
        <title>Sequencing the genomes of 1000 actinobacteria strains.</title>
        <authorList>
            <person name="Klenk H.-P."/>
        </authorList>
    </citation>
    <scope>NUCLEOTIDE SEQUENCE [LARGE SCALE GENOMIC DNA]</scope>
    <source>
        <strain evidence="9 10">DSM 15454</strain>
    </source>
</reference>
<feature type="chain" id="PRO_5045678136" description="peptidylprolyl isomerase" evidence="7">
    <location>
        <begin position="26"/>
        <end position="322"/>
    </location>
</feature>
<proteinExistence type="inferred from homology"/>
<feature type="signal peptide" evidence="7">
    <location>
        <begin position="1"/>
        <end position="25"/>
    </location>
</feature>
<name>A0ABS4WET8_9MICC</name>
<evidence type="ECO:0000259" key="8">
    <source>
        <dbReference type="PROSITE" id="PS50059"/>
    </source>
</evidence>
<evidence type="ECO:0000256" key="7">
    <source>
        <dbReference type="SAM" id="SignalP"/>
    </source>
</evidence>
<keyword evidence="5 6" id="KW-0413">Isomerase</keyword>
<evidence type="ECO:0000256" key="5">
    <source>
        <dbReference type="ARBA" id="ARBA00023235"/>
    </source>
</evidence>
<accession>A0ABS4WET8</accession>
<dbReference type="PANTHER" id="PTHR43811:SF19">
    <property type="entry name" value="39 KDA FK506-BINDING NUCLEAR PROTEIN"/>
    <property type="match status" value="1"/>
</dbReference>
<keyword evidence="10" id="KW-1185">Reference proteome</keyword>
<evidence type="ECO:0000256" key="3">
    <source>
        <dbReference type="ARBA" id="ARBA00013194"/>
    </source>
</evidence>
<dbReference type="Proteomes" id="UP000766570">
    <property type="component" value="Unassembled WGS sequence"/>
</dbReference>
<dbReference type="EMBL" id="JAGIOE010000001">
    <property type="protein sequence ID" value="MBP2374729.1"/>
    <property type="molecule type" value="Genomic_DNA"/>
</dbReference>
<dbReference type="Pfam" id="PF00254">
    <property type="entry name" value="FKBP_C"/>
    <property type="match status" value="1"/>
</dbReference>
<evidence type="ECO:0000313" key="10">
    <source>
        <dbReference type="Proteomes" id="UP000766570"/>
    </source>
</evidence>
<sequence>MRKVMALVATASLLLVTACGSTTMASSGDTAPLASIKVTPGSDDSSDPTVTFDTPLVATATAAKVLVEGKGEAIKENQNIKFKSIAYKATDASLLGSGFAGEPVTLPTNEEFKAQLPALYETLMQTKVGSWIAMVEPAAEAAATDGASPSASPEAAQAETVVVLKVVSTEEIPPAAPPSKKLGADEVKKLKDAGALPTFEMKDGKPAITIPKGKDAPAGLVVDIVKEGTGKVATATSKVSANYTGVRWEDGKQFDSSYDRGKASDFGLDGVIPGWTQGLTGLKAGTQVMLTIPTDLAYGPDAAAQGAPEGTLVFFVELKEVK</sequence>
<keyword evidence="7" id="KW-0732">Signal</keyword>